<gene>
    <name evidence="3" type="ORF">RHS01_00320</name>
</gene>
<feature type="compositionally biased region" description="Basic and acidic residues" evidence="1">
    <location>
        <begin position="1014"/>
        <end position="1035"/>
    </location>
</feature>
<feature type="compositionally biased region" description="Polar residues" evidence="1">
    <location>
        <begin position="240"/>
        <end position="255"/>
    </location>
</feature>
<dbReference type="Pfam" id="PF20149">
    <property type="entry name" value="DUF6532"/>
    <property type="match status" value="1"/>
</dbReference>
<organism evidence="3 4">
    <name type="scientific">Rhizoctonia solani</name>
    <dbReference type="NCBI Taxonomy" id="456999"/>
    <lineage>
        <taxon>Eukaryota</taxon>
        <taxon>Fungi</taxon>
        <taxon>Dikarya</taxon>
        <taxon>Basidiomycota</taxon>
        <taxon>Agaricomycotina</taxon>
        <taxon>Agaricomycetes</taxon>
        <taxon>Cantharellales</taxon>
        <taxon>Ceratobasidiaceae</taxon>
        <taxon>Rhizoctonia</taxon>
    </lineage>
</organism>
<protein>
    <recommendedName>
        <fullName evidence="2">DUF6532 domain-containing protein</fullName>
    </recommendedName>
</protein>
<feature type="compositionally biased region" description="Basic and acidic residues" evidence="1">
    <location>
        <begin position="176"/>
        <end position="189"/>
    </location>
</feature>
<feature type="domain" description="DUF6532" evidence="2">
    <location>
        <begin position="563"/>
        <end position="678"/>
    </location>
</feature>
<feature type="region of interest" description="Disordered" evidence="1">
    <location>
        <begin position="331"/>
        <end position="367"/>
    </location>
</feature>
<dbReference type="InterPro" id="IPR045341">
    <property type="entry name" value="DUF6532"/>
</dbReference>
<feature type="region of interest" description="Disordered" evidence="1">
    <location>
        <begin position="519"/>
        <end position="552"/>
    </location>
</feature>
<dbReference type="AlphaFoldDB" id="A0A8H7INC9"/>
<proteinExistence type="predicted"/>
<name>A0A8H7INC9_9AGAM</name>
<sequence>MKGVFLVQVRHNRSREEIWLASKDSGQGQWLLLLLEAEPQLRHSEWTKTPLQKGELGFREKPADCRENFERKKTVEKKRAAAAMDAPLSPSARPPTAETGIPSPPLKRRKTSASTIKKVSEGKGKGKEPEDDKGPYAQFDHPGPRPKPTNDPINDGVVLEEWQRQRLLWFLVQRDGRPIDPDSDYDKMKKLLGPDGNWHSEDETQMQVSSPVHDEPSPRKPVPVKALATPPAKSAPPPGNKTQKSNTATISSSPSHPMVLTTCRNRRTSHNAHLNQRQQVGHTTTELSCTRSSFGVLCRGAGTSGHNHWAACLPVRVSTVAAQPSYPSEPWGQLGAPAPPDRISNLPFGPLGSHSYQRPPPPNWAPSQAPPPVATILTTTQDPQDLPAQVPPPIKHLHLIAPWDLLSRIGILQQRRHSDPAQHLNTASSKLSQGATKCWGVGKSLQGRTPSQFPPTPLSTTNNTCIVNSTRSGPSSSELCFAPNPRGLVPNKRGVNGEPAVTNMLGEGMVIPVDIAGNEAPAQDEDEGGMEGDEDEPIGTHKSGSRGRLKDFHGPEKHVLQRAGRLFIAIMASRGMYETDIEIIDQRRLEAWTAACKESKLTPMTIQLLRLTWKIHSRDHMVDHVKYYFFNAQMSRAEVKEEVERLKTGALHTKPDSEPGTGYFQHPLLQIFLNENFHPGTHLLQLRHYSIPRREWDTGVRVRSNLDFETQRKAYNTHLESHAVFLGCTEHAPSEQELAAWREEQATMDNTQQIGVDQGFKQDGEDWAEQDRLPSHGGSADNTPRGKTATTTTTIVATSRSTADLINGATTATTFKPGSVGKPGTVIQSAAHLVRTTTKSTTQTKTHVKAQTLILSAAAIAKDLAITAIVNIHRTGMTSWGTRNSSQTTIIVITVRIAPTGTRIHSARITLRILTTAMSIRAKAVGTIARRAARSVLITTTMTPICSRTIVMDARTRMPCRVLITPRLAEPATPTTNASIRRAVASTTVVITSTRVHLRAATLQQPPSITSKNSWRDSTDEFGDDHDKYGNDLTETQRDRTWGVTTATTNQACSSKKG</sequence>
<feature type="region of interest" description="Disordered" evidence="1">
    <location>
        <begin position="1007"/>
        <end position="1035"/>
    </location>
</feature>
<dbReference type="EMBL" id="JACYCF010000001">
    <property type="protein sequence ID" value="KAF8761151.1"/>
    <property type="molecule type" value="Genomic_DNA"/>
</dbReference>
<feature type="region of interest" description="Disordered" evidence="1">
    <location>
        <begin position="769"/>
        <end position="789"/>
    </location>
</feature>
<accession>A0A8H7INC9</accession>
<evidence type="ECO:0000313" key="4">
    <source>
        <dbReference type="Proteomes" id="UP000614334"/>
    </source>
</evidence>
<evidence type="ECO:0000259" key="2">
    <source>
        <dbReference type="Pfam" id="PF20149"/>
    </source>
</evidence>
<dbReference type="Proteomes" id="UP000614334">
    <property type="component" value="Unassembled WGS sequence"/>
</dbReference>
<reference evidence="3" key="1">
    <citation type="submission" date="2020-09" db="EMBL/GenBank/DDBJ databases">
        <title>Comparative genome analyses of four rice-infecting Rhizoctonia solani isolates reveal extensive enrichment of homogalacturonan modification genes.</title>
        <authorList>
            <person name="Lee D.-Y."/>
            <person name="Jeon J."/>
            <person name="Kim K.-T."/>
            <person name="Cheong K."/>
            <person name="Song H."/>
            <person name="Choi G."/>
            <person name="Ko J."/>
            <person name="Opiyo S.O."/>
            <person name="Zuo S."/>
            <person name="Madhav S."/>
            <person name="Lee Y.-H."/>
            <person name="Wang G.-L."/>
        </authorList>
    </citation>
    <scope>NUCLEOTIDE SEQUENCE</scope>
    <source>
        <strain evidence="3">AG1-IA B2</strain>
    </source>
</reference>
<evidence type="ECO:0000313" key="3">
    <source>
        <dbReference type="EMBL" id="KAF8761151.1"/>
    </source>
</evidence>
<feature type="compositionally biased region" description="Basic and acidic residues" evidence="1">
    <location>
        <begin position="70"/>
        <end position="79"/>
    </location>
</feature>
<feature type="compositionally biased region" description="Basic and acidic residues" evidence="1">
    <location>
        <begin position="118"/>
        <end position="134"/>
    </location>
</feature>
<comment type="caution">
    <text evidence="3">The sequence shown here is derived from an EMBL/GenBank/DDBJ whole genome shotgun (WGS) entry which is preliminary data.</text>
</comment>
<feature type="region of interest" description="Disordered" evidence="1">
    <location>
        <begin position="70"/>
        <end position="154"/>
    </location>
</feature>
<evidence type="ECO:0000256" key="1">
    <source>
        <dbReference type="SAM" id="MobiDB-lite"/>
    </source>
</evidence>
<feature type="compositionally biased region" description="Pro residues" evidence="1">
    <location>
        <begin position="358"/>
        <end position="367"/>
    </location>
</feature>
<feature type="region of interest" description="Disordered" evidence="1">
    <location>
        <begin position="176"/>
        <end position="258"/>
    </location>
</feature>
<feature type="compositionally biased region" description="Acidic residues" evidence="1">
    <location>
        <begin position="522"/>
        <end position="537"/>
    </location>
</feature>